<keyword evidence="4 7" id="KW-0067">ATP-binding</keyword>
<keyword evidence="3" id="KW-0547">Nucleotide-binding</keyword>
<evidence type="ECO:0000313" key="7">
    <source>
        <dbReference type="EMBL" id="BDZ44220.1"/>
    </source>
</evidence>
<evidence type="ECO:0000256" key="2">
    <source>
        <dbReference type="ARBA" id="ARBA00022448"/>
    </source>
</evidence>
<dbReference type="Pfam" id="PF00005">
    <property type="entry name" value="ABC_tran"/>
    <property type="match status" value="1"/>
</dbReference>
<keyword evidence="2" id="KW-0813">Transport</keyword>
<evidence type="ECO:0000256" key="3">
    <source>
        <dbReference type="ARBA" id="ARBA00022741"/>
    </source>
</evidence>
<dbReference type="InterPro" id="IPR003593">
    <property type="entry name" value="AAA+_ATPase"/>
</dbReference>
<evidence type="ECO:0000256" key="1">
    <source>
        <dbReference type="ARBA" id="ARBA00004202"/>
    </source>
</evidence>
<dbReference type="SMART" id="SM00382">
    <property type="entry name" value="AAA"/>
    <property type="match status" value="1"/>
</dbReference>
<sequence>MELAIRMREVGKDYGGETVLDRVDLDVERGAVVALLGPNGAGKTTLVNILATLVRADRGEASVAGFDVRTQAAEVRERIGLIGQAASVDPVLTGIENLRMIGRLSGLGARDARRRGAELVERFDLAGVAGKQVKTYSGGLRRRLDLALSLLVTPPVLFLDEPTTGLDTVSRQSLWEDVRALRAGGTSVLLTTQYLEEADRLADRVVVLARGGIVAEGAPAELKRRIGQEVLEVRTSAGIAASVPLDGTVEGYRRALESLAGIEGTVEVRMPTLDDVFVAVTGREEVAA</sequence>
<dbReference type="InterPro" id="IPR027417">
    <property type="entry name" value="P-loop_NTPase"/>
</dbReference>
<name>A0ABN6XKP2_9MICO</name>
<dbReference type="PANTHER" id="PTHR42711:SF19">
    <property type="entry name" value="DOXORUBICIN RESISTANCE ATP-BINDING PROTEIN DRRA"/>
    <property type="match status" value="1"/>
</dbReference>
<evidence type="ECO:0000256" key="5">
    <source>
        <dbReference type="ARBA" id="ARBA00023251"/>
    </source>
</evidence>
<dbReference type="InterPro" id="IPR003439">
    <property type="entry name" value="ABC_transporter-like_ATP-bd"/>
</dbReference>
<dbReference type="Proteomes" id="UP001321498">
    <property type="component" value="Chromosome"/>
</dbReference>
<reference evidence="8" key="1">
    <citation type="journal article" date="2019" name="Int. J. Syst. Evol. Microbiol.">
        <title>The Global Catalogue of Microorganisms (GCM) 10K type strain sequencing project: providing services to taxonomists for standard genome sequencing and annotation.</title>
        <authorList>
            <consortium name="The Broad Institute Genomics Platform"/>
            <consortium name="The Broad Institute Genome Sequencing Center for Infectious Disease"/>
            <person name="Wu L."/>
            <person name="Ma J."/>
        </authorList>
    </citation>
    <scope>NUCLEOTIDE SEQUENCE [LARGE SCALE GENOMIC DNA]</scope>
    <source>
        <strain evidence="8">NBRC 108725</strain>
    </source>
</reference>
<protein>
    <submittedName>
        <fullName evidence="7">Daunorubicin resistance protein DrrA family ABC transporter ATP-binding protein</fullName>
    </submittedName>
</protein>
<gene>
    <name evidence="7" type="ORF">GCM10025866_01290</name>
</gene>
<dbReference type="Gene3D" id="3.40.50.300">
    <property type="entry name" value="P-loop containing nucleotide triphosphate hydrolases"/>
    <property type="match status" value="1"/>
</dbReference>
<dbReference type="EMBL" id="AP027731">
    <property type="protein sequence ID" value="BDZ44220.1"/>
    <property type="molecule type" value="Genomic_DNA"/>
</dbReference>
<evidence type="ECO:0000313" key="8">
    <source>
        <dbReference type="Proteomes" id="UP001321498"/>
    </source>
</evidence>
<evidence type="ECO:0000259" key="6">
    <source>
        <dbReference type="PROSITE" id="PS50893"/>
    </source>
</evidence>
<keyword evidence="8" id="KW-1185">Reference proteome</keyword>
<keyword evidence="5" id="KW-0046">Antibiotic resistance</keyword>
<accession>A0ABN6XKP2</accession>
<dbReference type="InterPro" id="IPR050763">
    <property type="entry name" value="ABC_transporter_ATP-binding"/>
</dbReference>
<feature type="domain" description="ABC transporter" evidence="6">
    <location>
        <begin position="5"/>
        <end position="235"/>
    </location>
</feature>
<dbReference type="SUPFAM" id="SSF52540">
    <property type="entry name" value="P-loop containing nucleoside triphosphate hydrolases"/>
    <property type="match status" value="1"/>
</dbReference>
<dbReference type="PROSITE" id="PS50893">
    <property type="entry name" value="ABC_TRANSPORTER_2"/>
    <property type="match status" value="1"/>
</dbReference>
<evidence type="ECO:0000256" key="4">
    <source>
        <dbReference type="ARBA" id="ARBA00022840"/>
    </source>
</evidence>
<dbReference type="PANTHER" id="PTHR42711">
    <property type="entry name" value="ABC TRANSPORTER ATP-BINDING PROTEIN"/>
    <property type="match status" value="1"/>
</dbReference>
<dbReference type="RefSeq" id="WP_286277700.1">
    <property type="nucleotide sequence ID" value="NZ_AP027731.1"/>
</dbReference>
<comment type="subcellular location">
    <subcellularLocation>
        <location evidence="1">Cell membrane</location>
        <topology evidence="1">Peripheral membrane protein</topology>
    </subcellularLocation>
</comment>
<organism evidence="7 8">
    <name type="scientific">Naasia aerilata</name>
    <dbReference type="NCBI Taxonomy" id="1162966"/>
    <lineage>
        <taxon>Bacteria</taxon>
        <taxon>Bacillati</taxon>
        <taxon>Actinomycetota</taxon>
        <taxon>Actinomycetes</taxon>
        <taxon>Micrococcales</taxon>
        <taxon>Microbacteriaceae</taxon>
        <taxon>Naasia</taxon>
    </lineage>
</organism>
<dbReference type="GO" id="GO:0005524">
    <property type="term" value="F:ATP binding"/>
    <property type="evidence" value="ECO:0007669"/>
    <property type="project" value="UniProtKB-KW"/>
</dbReference>
<proteinExistence type="predicted"/>